<keyword evidence="2" id="KW-0472">Membrane</keyword>
<evidence type="ECO:0000256" key="2">
    <source>
        <dbReference type="SAM" id="Phobius"/>
    </source>
</evidence>
<dbReference type="AlphaFoldDB" id="A0A315XYA2"/>
<keyword evidence="2" id="KW-0812">Transmembrane</keyword>
<feature type="region of interest" description="Disordered" evidence="1">
    <location>
        <begin position="69"/>
        <end position="101"/>
    </location>
</feature>
<dbReference type="RefSeq" id="WP_109726428.1">
    <property type="nucleotide sequence ID" value="NZ_QGDI01000006.1"/>
</dbReference>
<proteinExistence type="predicted"/>
<accession>A0A315XYA2</accession>
<dbReference type="EMBL" id="QGDI01000006">
    <property type="protein sequence ID" value="PWJ12565.1"/>
    <property type="molecule type" value="Genomic_DNA"/>
</dbReference>
<name>A0A315XYA2_RUMFL</name>
<reference evidence="3 4" key="1">
    <citation type="submission" date="2018-05" db="EMBL/GenBank/DDBJ databases">
        <title>The Hungate 1000. A catalogue of reference genomes from the rumen microbiome.</title>
        <authorList>
            <person name="Kelly W."/>
        </authorList>
    </citation>
    <scope>NUCLEOTIDE SEQUENCE [LARGE SCALE GENOMIC DNA]</scope>
    <source>
        <strain evidence="3 4">SAb67</strain>
    </source>
</reference>
<evidence type="ECO:0000313" key="3">
    <source>
        <dbReference type="EMBL" id="PWJ12565.1"/>
    </source>
</evidence>
<sequence length="187" mass="21545">MKLFAAAEGVYIFRKERRIAPWDKMTEQLRNLLILLGAIVVILILIMLLFSGKSSFRKLLSVFLEERSDDEDDAPDRSGPVKKSLADRRGGSAPDEPVQKRTSEPIVEMATLIRKSDDRLRVIESTGQVKLVDEYYELVFVTRKGQKLKIECSAEAYEKVPFNQQGSLTYRRNTLVKFKYYEDTVFN</sequence>
<evidence type="ECO:0000256" key="1">
    <source>
        <dbReference type="SAM" id="MobiDB-lite"/>
    </source>
</evidence>
<dbReference type="OrthoDB" id="1822006at2"/>
<organism evidence="3 4">
    <name type="scientific">Ruminococcus flavefaciens</name>
    <dbReference type="NCBI Taxonomy" id="1265"/>
    <lineage>
        <taxon>Bacteria</taxon>
        <taxon>Bacillati</taxon>
        <taxon>Bacillota</taxon>
        <taxon>Clostridia</taxon>
        <taxon>Eubacteriales</taxon>
        <taxon>Oscillospiraceae</taxon>
        <taxon>Ruminococcus</taxon>
    </lineage>
</organism>
<keyword evidence="2" id="KW-1133">Transmembrane helix</keyword>
<protein>
    <submittedName>
        <fullName evidence="3">Uncharacterized protein</fullName>
    </submittedName>
</protein>
<dbReference type="Proteomes" id="UP000245720">
    <property type="component" value="Unassembled WGS sequence"/>
</dbReference>
<feature type="transmembrane region" description="Helical" evidence="2">
    <location>
        <begin position="32"/>
        <end position="50"/>
    </location>
</feature>
<comment type="caution">
    <text evidence="3">The sequence shown here is derived from an EMBL/GenBank/DDBJ whole genome shotgun (WGS) entry which is preliminary data.</text>
</comment>
<evidence type="ECO:0000313" key="4">
    <source>
        <dbReference type="Proteomes" id="UP000245720"/>
    </source>
</evidence>
<gene>
    <name evidence="3" type="ORF">IE37_01648</name>
</gene>